<name>A0ABU1FLL8_9MICO</name>
<evidence type="ECO:0000313" key="4">
    <source>
        <dbReference type="Proteomes" id="UP001260072"/>
    </source>
</evidence>
<feature type="domain" description="DUF7882" evidence="2">
    <location>
        <begin position="5"/>
        <end position="94"/>
    </location>
</feature>
<dbReference type="InterPro" id="IPR057204">
    <property type="entry name" value="DUF7882"/>
</dbReference>
<organism evidence="3 4">
    <name type="scientific">Agromyces indicus</name>
    <dbReference type="NCBI Taxonomy" id="758919"/>
    <lineage>
        <taxon>Bacteria</taxon>
        <taxon>Bacillati</taxon>
        <taxon>Actinomycetota</taxon>
        <taxon>Actinomycetes</taxon>
        <taxon>Micrococcales</taxon>
        <taxon>Microbacteriaceae</taxon>
        <taxon>Agromyces</taxon>
    </lineage>
</organism>
<reference evidence="4" key="1">
    <citation type="submission" date="2023-07" db="EMBL/GenBank/DDBJ databases">
        <title>Description of three actinobacteria isolated from air of manufacturing shop in a pharmaceutical factory.</title>
        <authorList>
            <person name="Zhang D.-F."/>
        </authorList>
    </citation>
    <scope>NUCLEOTIDE SEQUENCE [LARGE SCALE GENOMIC DNA]</scope>
    <source>
        <strain evidence="4">CCTCC AB 2011122</strain>
    </source>
</reference>
<protein>
    <recommendedName>
        <fullName evidence="2">DUF7882 domain-containing protein</fullName>
    </recommendedName>
</protein>
<keyword evidence="4" id="KW-1185">Reference proteome</keyword>
<feature type="region of interest" description="Disordered" evidence="1">
    <location>
        <begin position="115"/>
        <end position="138"/>
    </location>
</feature>
<evidence type="ECO:0000313" key="3">
    <source>
        <dbReference type="EMBL" id="MDR5692654.1"/>
    </source>
</evidence>
<proteinExistence type="predicted"/>
<evidence type="ECO:0000256" key="1">
    <source>
        <dbReference type="SAM" id="MobiDB-lite"/>
    </source>
</evidence>
<evidence type="ECO:0000259" key="2">
    <source>
        <dbReference type="Pfam" id="PF25355"/>
    </source>
</evidence>
<comment type="caution">
    <text evidence="3">The sequence shown here is derived from an EMBL/GenBank/DDBJ whole genome shotgun (WGS) entry which is preliminary data.</text>
</comment>
<dbReference type="EMBL" id="JAVKGS010000003">
    <property type="protein sequence ID" value="MDR5692654.1"/>
    <property type="molecule type" value="Genomic_DNA"/>
</dbReference>
<sequence length="138" mass="14929">MSTDMGCLTIAGLATIELDDDLTAHLHAVLVAKLRRNEPVLLEWTGTGEHAQQVWVHPSAGVLASYDLPRPPDLDRLWLDRLMIAANSVSGISIEAADLHRHTRVVPAATRAVVEGHGTAPSPPPPPTRESDEHDTRS</sequence>
<feature type="compositionally biased region" description="Basic and acidic residues" evidence="1">
    <location>
        <begin position="129"/>
        <end position="138"/>
    </location>
</feature>
<accession>A0ABU1FLL8</accession>
<dbReference type="RefSeq" id="WP_310521043.1">
    <property type="nucleotide sequence ID" value="NZ_BAABBS010000001.1"/>
</dbReference>
<gene>
    <name evidence="3" type="ORF">RH861_11350</name>
</gene>
<dbReference type="Pfam" id="PF25355">
    <property type="entry name" value="DUF7882"/>
    <property type="match status" value="1"/>
</dbReference>
<dbReference type="Proteomes" id="UP001260072">
    <property type="component" value="Unassembled WGS sequence"/>
</dbReference>